<sequence length="222" mass="25284">MFDDYEVPVVSNLEQDKHCLAFWETYDTYTILDNISGKAEPELKERITTLKTELRFVEECTFSVSKTCAKHKQPLVQVLQKLDPKQLENIKGNYSNCTEVRCYLGNTSALTDQSVYHLGNGTTNYSTEGRDAETQLNYDYLQQNRSILSNNTASNQETSHTERKRFCLIIAAISVALLAVGLVYCILKKTKCCELHAKNHNRVRWKNTHSPNTVVYCVTANA</sequence>
<dbReference type="Gene3D" id="1.20.1250.10">
    <property type="match status" value="1"/>
</dbReference>
<reference evidence="2" key="1">
    <citation type="submission" date="2023-05" db="EMBL/GenBank/DDBJ databases">
        <authorList>
            <person name="Stuckert A."/>
        </authorList>
    </citation>
    <scope>NUCLEOTIDE SEQUENCE</scope>
</reference>
<dbReference type="Pfam" id="PF02947">
    <property type="entry name" value="Flt3_lig"/>
    <property type="match status" value="1"/>
</dbReference>
<feature type="transmembrane region" description="Helical" evidence="1">
    <location>
        <begin position="168"/>
        <end position="187"/>
    </location>
</feature>
<organism evidence="2 3">
    <name type="scientific">Staurois parvus</name>
    <dbReference type="NCBI Taxonomy" id="386267"/>
    <lineage>
        <taxon>Eukaryota</taxon>
        <taxon>Metazoa</taxon>
        <taxon>Chordata</taxon>
        <taxon>Craniata</taxon>
        <taxon>Vertebrata</taxon>
        <taxon>Euteleostomi</taxon>
        <taxon>Amphibia</taxon>
        <taxon>Batrachia</taxon>
        <taxon>Anura</taxon>
        <taxon>Neobatrachia</taxon>
        <taxon>Ranoidea</taxon>
        <taxon>Ranidae</taxon>
        <taxon>Staurois</taxon>
    </lineage>
</organism>
<keyword evidence="3" id="KW-1185">Reference proteome</keyword>
<dbReference type="InterPro" id="IPR009079">
    <property type="entry name" value="4_helix_cytokine-like_core"/>
</dbReference>
<keyword evidence="1" id="KW-1133">Transmembrane helix</keyword>
<evidence type="ECO:0000313" key="3">
    <source>
        <dbReference type="Proteomes" id="UP001162483"/>
    </source>
</evidence>
<proteinExistence type="predicted"/>
<dbReference type="PANTHER" id="PTHR11032">
    <property type="entry name" value="SL CYTOKINE"/>
    <property type="match status" value="1"/>
</dbReference>
<evidence type="ECO:0000256" key="1">
    <source>
        <dbReference type="SAM" id="Phobius"/>
    </source>
</evidence>
<comment type="caution">
    <text evidence="2">The sequence shown here is derived from an EMBL/GenBank/DDBJ whole genome shotgun (WGS) entry which is preliminary data.</text>
</comment>
<keyword evidence="1" id="KW-0812">Transmembrane</keyword>
<dbReference type="Proteomes" id="UP001162483">
    <property type="component" value="Unassembled WGS sequence"/>
</dbReference>
<dbReference type="InterPro" id="IPR004213">
    <property type="entry name" value="Flt3_lig"/>
</dbReference>
<accession>A0ABN9ES75</accession>
<name>A0ABN9ES75_9NEOB</name>
<evidence type="ECO:0000313" key="2">
    <source>
        <dbReference type="EMBL" id="CAI9587577.1"/>
    </source>
</evidence>
<dbReference type="SUPFAM" id="SSF47266">
    <property type="entry name" value="4-helical cytokines"/>
    <property type="match status" value="1"/>
</dbReference>
<dbReference type="PANTHER" id="PTHR11032:SF1">
    <property type="entry name" value="FMS-RELATED TYROSINE KINASE 3 LIGAND"/>
    <property type="match status" value="1"/>
</dbReference>
<gene>
    <name evidence="2" type="ORF">SPARVUS_LOCUS10583010</name>
</gene>
<protein>
    <submittedName>
        <fullName evidence="2">Uncharacterized protein</fullName>
    </submittedName>
</protein>
<keyword evidence="1" id="KW-0472">Membrane</keyword>
<dbReference type="EMBL" id="CATNWA010015862">
    <property type="protein sequence ID" value="CAI9587577.1"/>
    <property type="molecule type" value="Genomic_DNA"/>
</dbReference>